<dbReference type="SUPFAM" id="SSF53328">
    <property type="entry name" value="Formyltransferase"/>
    <property type="match status" value="1"/>
</dbReference>
<protein>
    <recommendedName>
        <fullName evidence="4 8">Methionyl-tRNA formyltransferase</fullName>
        <ecNumber evidence="3 8">2.1.2.9</ecNumber>
    </recommendedName>
</protein>
<sequence>MNSPALRIAFAGTPEFAAVALEAILAAGHEVPLVLTQPDRPAGRGQKLVASPVKQVAAKHGIAVHQPERLRDPATHGPLIEAAVDVLVVAAYGLILPQAVLDIPRLGCLNIHASLLPRWRGAAPIQRALEAGDAATGVTIMRMEAGLDTGPMLLKESLPITADDSAATLHDKLAAQGARLIVDALGRLEHLTAEAQPEAGVTYANKIEKREAAVDWTQPAAVIERRIRAFDPFPGALASLRGETLKLWKASPAHAAAGGGEPGTVLAVGADGIVVACGEGAVRLAELQRPGGRRLAAADFLCGFAVTPGERFGAPA</sequence>
<evidence type="ECO:0000313" key="11">
    <source>
        <dbReference type="EMBL" id="RLJ68231.1"/>
    </source>
</evidence>
<evidence type="ECO:0000256" key="4">
    <source>
        <dbReference type="ARBA" id="ARBA00016014"/>
    </source>
</evidence>
<dbReference type="InterPro" id="IPR036477">
    <property type="entry name" value="Formyl_transf_N_sf"/>
</dbReference>
<feature type="domain" description="Formyl transferase C-terminal" evidence="10">
    <location>
        <begin position="206"/>
        <end position="304"/>
    </location>
</feature>
<dbReference type="Gene3D" id="3.40.50.170">
    <property type="entry name" value="Formyl transferase, N-terminal domain"/>
    <property type="match status" value="1"/>
</dbReference>
<dbReference type="InterPro" id="IPR041711">
    <property type="entry name" value="Met-tRNA-FMT_N"/>
</dbReference>
<comment type="similarity">
    <text evidence="2 8">Belongs to the Fmt family.</text>
</comment>
<feature type="domain" description="Formyl transferase N-terminal" evidence="9">
    <location>
        <begin position="7"/>
        <end position="185"/>
    </location>
</feature>
<dbReference type="GO" id="GO:0005829">
    <property type="term" value="C:cytosol"/>
    <property type="evidence" value="ECO:0007669"/>
    <property type="project" value="TreeGrafter"/>
</dbReference>
<dbReference type="Proteomes" id="UP000268908">
    <property type="component" value="Unassembled WGS sequence"/>
</dbReference>
<evidence type="ECO:0000256" key="8">
    <source>
        <dbReference type="HAMAP-Rule" id="MF_00182"/>
    </source>
</evidence>
<reference evidence="11 12" key="1">
    <citation type="submission" date="2018-10" db="EMBL/GenBank/DDBJ databases">
        <title>Genomic Encyclopedia of Type Strains, Phase IV (KMG-IV): sequencing the most valuable type-strain genomes for metagenomic binning, comparative biology and taxonomic classification.</title>
        <authorList>
            <person name="Goeker M."/>
        </authorList>
    </citation>
    <scope>NUCLEOTIDE SEQUENCE [LARGE SCALE GENOMIC DNA]</scope>
    <source>
        <strain evidence="11 12">DSM 26916</strain>
    </source>
</reference>
<dbReference type="Gene3D" id="3.10.25.10">
    <property type="entry name" value="Formyl transferase, C-terminal domain"/>
    <property type="match status" value="1"/>
</dbReference>
<comment type="catalytic activity">
    <reaction evidence="7 8">
        <text>L-methionyl-tRNA(fMet) + (6R)-10-formyltetrahydrofolate = N-formyl-L-methionyl-tRNA(fMet) + (6S)-5,6,7,8-tetrahydrofolate + H(+)</text>
        <dbReference type="Rhea" id="RHEA:24380"/>
        <dbReference type="Rhea" id="RHEA-COMP:9952"/>
        <dbReference type="Rhea" id="RHEA-COMP:9953"/>
        <dbReference type="ChEBI" id="CHEBI:15378"/>
        <dbReference type="ChEBI" id="CHEBI:57453"/>
        <dbReference type="ChEBI" id="CHEBI:78530"/>
        <dbReference type="ChEBI" id="CHEBI:78844"/>
        <dbReference type="ChEBI" id="CHEBI:195366"/>
        <dbReference type="EC" id="2.1.2.9"/>
    </reaction>
</comment>
<keyword evidence="12" id="KW-1185">Reference proteome</keyword>
<dbReference type="HAMAP" id="MF_00182">
    <property type="entry name" value="Formyl_trans"/>
    <property type="match status" value="1"/>
</dbReference>
<dbReference type="InterPro" id="IPR005793">
    <property type="entry name" value="Formyl_trans_C"/>
</dbReference>
<gene>
    <name evidence="8" type="primary">fmt</name>
    <name evidence="11" type="ORF">DFR35_0785</name>
</gene>
<evidence type="ECO:0000256" key="3">
    <source>
        <dbReference type="ARBA" id="ARBA00012261"/>
    </source>
</evidence>
<evidence type="ECO:0000256" key="6">
    <source>
        <dbReference type="ARBA" id="ARBA00022917"/>
    </source>
</evidence>
<evidence type="ECO:0000313" key="12">
    <source>
        <dbReference type="Proteomes" id="UP000268908"/>
    </source>
</evidence>
<evidence type="ECO:0000256" key="5">
    <source>
        <dbReference type="ARBA" id="ARBA00022679"/>
    </source>
</evidence>
<dbReference type="PANTHER" id="PTHR11138">
    <property type="entry name" value="METHIONYL-TRNA FORMYLTRANSFERASE"/>
    <property type="match status" value="1"/>
</dbReference>
<name>A0A497XJY3_9PROT</name>
<dbReference type="EMBL" id="RCCI01000004">
    <property type="protein sequence ID" value="RLJ68231.1"/>
    <property type="molecule type" value="Genomic_DNA"/>
</dbReference>
<dbReference type="InterPro" id="IPR037022">
    <property type="entry name" value="Formyl_trans_C_sf"/>
</dbReference>
<dbReference type="InterPro" id="IPR005794">
    <property type="entry name" value="Fmt"/>
</dbReference>
<dbReference type="GO" id="GO:0004479">
    <property type="term" value="F:methionyl-tRNA formyltransferase activity"/>
    <property type="evidence" value="ECO:0007669"/>
    <property type="project" value="UniProtKB-UniRule"/>
</dbReference>
<dbReference type="PROSITE" id="PS00373">
    <property type="entry name" value="GART"/>
    <property type="match status" value="1"/>
</dbReference>
<evidence type="ECO:0000259" key="9">
    <source>
        <dbReference type="Pfam" id="PF00551"/>
    </source>
</evidence>
<dbReference type="NCBIfam" id="TIGR00460">
    <property type="entry name" value="fmt"/>
    <property type="match status" value="1"/>
</dbReference>
<dbReference type="CDD" id="cd08646">
    <property type="entry name" value="FMT_core_Met-tRNA-FMT_N"/>
    <property type="match status" value="1"/>
</dbReference>
<dbReference type="CDD" id="cd08704">
    <property type="entry name" value="Met_tRNA_FMT_C"/>
    <property type="match status" value="1"/>
</dbReference>
<evidence type="ECO:0000256" key="2">
    <source>
        <dbReference type="ARBA" id="ARBA00010699"/>
    </source>
</evidence>
<dbReference type="PANTHER" id="PTHR11138:SF5">
    <property type="entry name" value="METHIONYL-TRNA FORMYLTRANSFERASE, MITOCHONDRIAL"/>
    <property type="match status" value="1"/>
</dbReference>
<keyword evidence="5 8" id="KW-0808">Transferase</keyword>
<dbReference type="AlphaFoldDB" id="A0A497XJY3"/>
<dbReference type="Pfam" id="PF00551">
    <property type="entry name" value="Formyl_trans_N"/>
    <property type="match status" value="1"/>
</dbReference>
<dbReference type="InterPro" id="IPR002376">
    <property type="entry name" value="Formyl_transf_N"/>
</dbReference>
<evidence type="ECO:0000256" key="7">
    <source>
        <dbReference type="ARBA" id="ARBA00048558"/>
    </source>
</evidence>
<dbReference type="InterPro" id="IPR011034">
    <property type="entry name" value="Formyl_transferase-like_C_sf"/>
</dbReference>
<dbReference type="Pfam" id="PF02911">
    <property type="entry name" value="Formyl_trans_C"/>
    <property type="match status" value="1"/>
</dbReference>
<comment type="caution">
    <text evidence="11">The sequence shown here is derived from an EMBL/GenBank/DDBJ whole genome shotgun (WGS) entry which is preliminary data.</text>
</comment>
<organism evidence="11 12">
    <name type="scientific">Sulfurisoma sediminicola</name>
    <dbReference type="NCBI Taxonomy" id="1381557"/>
    <lineage>
        <taxon>Bacteria</taxon>
        <taxon>Pseudomonadati</taxon>
        <taxon>Pseudomonadota</taxon>
        <taxon>Betaproteobacteria</taxon>
        <taxon>Nitrosomonadales</taxon>
        <taxon>Sterolibacteriaceae</taxon>
        <taxon>Sulfurisoma</taxon>
    </lineage>
</organism>
<dbReference type="InterPro" id="IPR001555">
    <property type="entry name" value="GART_AS"/>
</dbReference>
<dbReference type="InterPro" id="IPR044135">
    <property type="entry name" value="Met-tRNA-FMT_C"/>
</dbReference>
<dbReference type="EC" id="2.1.2.9" evidence="3 8"/>
<evidence type="ECO:0000259" key="10">
    <source>
        <dbReference type="Pfam" id="PF02911"/>
    </source>
</evidence>
<dbReference type="SUPFAM" id="SSF50486">
    <property type="entry name" value="FMT C-terminal domain-like"/>
    <property type="match status" value="1"/>
</dbReference>
<accession>A0A497XJY3</accession>
<keyword evidence="6 8" id="KW-0648">Protein biosynthesis</keyword>
<evidence type="ECO:0000256" key="1">
    <source>
        <dbReference type="ARBA" id="ARBA00002606"/>
    </source>
</evidence>
<dbReference type="OrthoDB" id="9802815at2"/>
<proteinExistence type="inferred from homology"/>
<dbReference type="RefSeq" id="WP_121240148.1">
    <property type="nucleotide sequence ID" value="NZ_BHVV01000001.1"/>
</dbReference>
<comment type="function">
    <text evidence="1 8">Attaches a formyl group to the free amino group of methionyl-tRNA(fMet). The formyl group appears to play a dual role in the initiator identity of N-formylmethionyl-tRNA by promoting its recognition by IF2 and preventing the misappropriation of this tRNA by the elongation apparatus.</text>
</comment>
<feature type="binding site" evidence="8">
    <location>
        <begin position="114"/>
        <end position="117"/>
    </location>
    <ligand>
        <name>(6S)-5,6,7,8-tetrahydrofolate</name>
        <dbReference type="ChEBI" id="CHEBI:57453"/>
    </ligand>
</feature>